<proteinExistence type="predicted"/>
<feature type="non-terminal residue" evidence="1">
    <location>
        <position position="1"/>
    </location>
</feature>
<dbReference type="InterPro" id="IPR049718">
    <property type="entry name" value="AKO59007-like"/>
</dbReference>
<dbReference type="AlphaFoldDB" id="A0A0F8ZJT9"/>
<dbReference type="EMBL" id="LAZR01047508">
    <property type="protein sequence ID" value="KKK94062.1"/>
    <property type="molecule type" value="Genomic_DNA"/>
</dbReference>
<accession>A0A0F8ZJT9</accession>
<sequence>SKRHGGVTNLGSDGAQLVSDKASHAQLNVGVKILTGTFDISKLTIDATKTAKGAVENQLTGQAKSLASDFARNANRQYFGDGSGAIAQVASSTSNSKSLFESIDSDGRVLDTRVSPDHYGTVNDDIKDNKYITTGMAITCGSGSGSVGTIGTVTYSSSGGTISYNADVSATTSQLIYKSDADGISAGTAEINGLADALKSDSAGTSTYAGTTHATFSMASQFGSTSEALSLSRMEDKYLEAKEFAMTGDQYAIFVNKTLFKKYGDILTSMRRAVNQTELIGGWTGLEFAAGAGKVGVFLDYDVPDGECLIINMDTLTVTQVSDLDWMENPGGGGLIRKVNYITYQATMVWFTNLLCLAPAANAKLTQKTD</sequence>
<reference evidence="1" key="1">
    <citation type="journal article" date="2015" name="Nature">
        <title>Complex archaea that bridge the gap between prokaryotes and eukaryotes.</title>
        <authorList>
            <person name="Spang A."/>
            <person name="Saw J.H."/>
            <person name="Jorgensen S.L."/>
            <person name="Zaremba-Niedzwiedzka K."/>
            <person name="Martijn J."/>
            <person name="Lind A.E."/>
            <person name="van Eijk R."/>
            <person name="Schleper C."/>
            <person name="Guy L."/>
            <person name="Ettema T.J."/>
        </authorList>
    </citation>
    <scope>NUCLEOTIDE SEQUENCE</scope>
</reference>
<gene>
    <name evidence="1" type="ORF">LCGC14_2686620</name>
</gene>
<organism evidence="1">
    <name type="scientific">marine sediment metagenome</name>
    <dbReference type="NCBI Taxonomy" id="412755"/>
    <lineage>
        <taxon>unclassified sequences</taxon>
        <taxon>metagenomes</taxon>
        <taxon>ecological metagenomes</taxon>
    </lineage>
</organism>
<evidence type="ECO:0000313" key="1">
    <source>
        <dbReference type="EMBL" id="KKK94062.1"/>
    </source>
</evidence>
<protein>
    <recommendedName>
        <fullName evidence="2">Phage major capsid protein</fullName>
    </recommendedName>
</protein>
<dbReference type="NCBIfam" id="NF033394">
    <property type="entry name" value="capsid_maj_Podo"/>
    <property type="match status" value="1"/>
</dbReference>
<evidence type="ECO:0008006" key="2">
    <source>
        <dbReference type="Google" id="ProtNLM"/>
    </source>
</evidence>
<name>A0A0F8ZJT9_9ZZZZ</name>
<comment type="caution">
    <text evidence="1">The sequence shown here is derived from an EMBL/GenBank/DDBJ whole genome shotgun (WGS) entry which is preliminary data.</text>
</comment>